<dbReference type="InterPro" id="IPR036397">
    <property type="entry name" value="RNaseH_sf"/>
</dbReference>
<dbReference type="Proteomes" id="UP001396334">
    <property type="component" value="Unassembled WGS sequence"/>
</dbReference>
<reference evidence="2 3" key="1">
    <citation type="journal article" date="2024" name="G3 (Bethesda)">
        <title>Genome assembly of Hibiscus sabdariffa L. provides insights into metabolisms of medicinal natural products.</title>
        <authorList>
            <person name="Kim T."/>
        </authorList>
    </citation>
    <scope>NUCLEOTIDE SEQUENCE [LARGE SCALE GENOMIC DNA]</scope>
    <source>
        <strain evidence="2">TK-2024</strain>
        <tissue evidence="2">Old leaves</tissue>
    </source>
</reference>
<organism evidence="2 3">
    <name type="scientific">Hibiscus sabdariffa</name>
    <name type="common">roselle</name>
    <dbReference type="NCBI Taxonomy" id="183260"/>
    <lineage>
        <taxon>Eukaryota</taxon>
        <taxon>Viridiplantae</taxon>
        <taxon>Streptophyta</taxon>
        <taxon>Embryophyta</taxon>
        <taxon>Tracheophyta</taxon>
        <taxon>Spermatophyta</taxon>
        <taxon>Magnoliopsida</taxon>
        <taxon>eudicotyledons</taxon>
        <taxon>Gunneridae</taxon>
        <taxon>Pentapetalae</taxon>
        <taxon>rosids</taxon>
        <taxon>malvids</taxon>
        <taxon>Malvales</taxon>
        <taxon>Malvaceae</taxon>
        <taxon>Malvoideae</taxon>
        <taxon>Hibiscus</taxon>
    </lineage>
</organism>
<dbReference type="CDD" id="cd06222">
    <property type="entry name" value="RNase_H_like"/>
    <property type="match status" value="1"/>
</dbReference>
<dbReference type="InterPro" id="IPR012337">
    <property type="entry name" value="RNaseH-like_sf"/>
</dbReference>
<comment type="caution">
    <text evidence="2">The sequence shown here is derived from an EMBL/GenBank/DDBJ whole genome shotgun (WGS) entry which is preliminary data.</text>
</comment>
<evidence type="ECO:0000313" key="2">
    <source>
        <dbReference type="EMBL" id="KAK9045793.1"/>
    </source>
</evidence>
<evidence type="ECO:0000259" key="1">
    <source>
        <dbReference type="Pfam" id="PF13456"/>
    </source>
</evidence>
<protein>
    <recommendedName>
        <fullName evidence="1">RNase H type-1 domain-containing protein</fullName>
    </recommendedName>
</protein>
<dbReference type="InterPro" id="IPR044730">
    <property type="entry name" value="RNase_H-like_dom_plant"/>
</dbReference>
<evidence type="ECO:0000313" key="3">
    <source>
        <dbReference type="Proteomes" id="UP001396334"/>
    </source>
</evidence>
<dbReference type="Pfam" id="PF13456">
    <property type="entry name" value="RVT_3"/>
    <property type="match status" value="1"/>
</dbReference>
<sequence>MLRRCPVAVSVWSQFVCSAYLVEFLDIELKQCIHVNLTDARKYIATHVDWYILFGSIVWNIWLRRNDFVFNGYSGRRESIVQVSLHCQQECIQYMGAALRSNVAGRRANRPGIRWRKPPVGWWKLNSDGSTVAGSGLSSCGGVVRDADGKWLIGFTRRIGICTVVKAELWGVYEGLLSAWSIGCVKLIIEVDNALVVDLVRNYNSGESTFALVSHIVTLMNRSWQVEITHVLREGNGLADSMAKIAGVDDFICCRFLSLPDLVLQQLEEKREGTPLDTG</sequence>
<dbReference type="EMBL" id="JBBPBN010000001">
    <property type="protein sequence ID" value="KAK9045793.1"/>
    <property type="molecule type" value="Genomic_DNA"/>
</dbReference>
<dbReference type="SUPFAM" id="SSF53098">
    <property type="entry name" value="Ribonuclease H-like"/>
    <property type="match status" value="1"/>
</dbReference>
<keyword evidence="3" id="KW-1185">Reference proteome</keyword>
<proteinExistence type="predicted"/>
<dbReference type="PANTHER" id="PTHR47723">
    <property type="entry name" value="OS05G0353850 PROTEIN"/>
    <property type="match status" value="1"/>
</dbReference>
<name>A0ABR2U7T6_9ROSI</name>
<dbReference type="Gene3D" id="3.30.420.10">
    <property type="entry name" value="Ribonuclease H-like superfamily/Ribonuclease H"/>
    <property type="match status" value="1"/>
</dbReference>
<dbReference type="InterPro" id="IPR053151">
    <property type="entry name" value="RNase_H-like"/>
</dbReference>
<feature type="domain" description="RNase H type-1" evidence="1">
    <location>
        <begin position="126"/>
        <end position="245"/>
    </location>
</feature>
<dbReference type="PANTHER" id="PTHR47723:SF13">
    <property type="entry name" value="PUTATIVE-RELATED"/>
    <property type="match status" value="1"/>
</dbReference>
<accession>A0ABR2U7T6</accession>
<dbReference type="InterPro" id="IPR002156">
    <property type="entry name" value="RNaseH_domain"/>
</dbReference>
<gene>
    <name evidence="2" type="ORF">V6N11_051701</name>
</gene>